<keyword evidence="4" id="KW-1185">Reference proteome</keyword>
<gene>
    <name evidence="3" type="ORF">MSZNOR_0175</name>
</gene>
<evidence type="ECO:0000259" key="2">
    <source>
        <dbReference type="SMART" id="SM00834"/>
    </source>
</evidence>
<sequence>MPIYEYQCKSCGHEFEAIQKITDAPLKECPACGVPELNKLVSAAGFRLKGGGWYETDFKTSKDKKKNLAGDSSESKSESSSKKETQKSTAETAS</sequence>
<dbReference type="PANTHER" id="PTHR34404">
    <property type="entry name" value="REGULATORY PROTEIN, FMDB FAMILY"/>
    <property type="match status" value="1"/>
</dbReference>
<evidence type="ECO:0000256" key="1">
    <source>
        <dbReference type="SAM" id="MobiDB-lite"/>
    </source>
</evidence>
<dbReference type="RefSeq" id="WP_026610405.1">
    <property type="nucleotide sequence ID" value="NZ_OX458333.1"/>
</dbReference>
<dbReference type="PANTHER" id="PTHR34404:SF2">
    <property type="entry name" value="CONSERVED SERINE RICH PROTEIN"/>
    <property type="match status" value="1"/>
</dbReference>
<feature type="compositionally biased region" description="Basic and acidic residues" evidence="1">
    <location>
        <begin position="73"/>
        <end position="86"/>
    </location>
</feature>
<accession>A0ABM9HW27</accession>
<dbReference type="EMBL" id="OX458333">
    <property type="protein sequence ID" value="CAI8725530.1"/>
    <property type="molecule type" value="Genomic_DNA"/>
</dbReference>
<protein>
    <submittedName>
        <fullName evidence="3">FmdB family regulatory protein</fullName>
    </submittedName>
</protein>
<dbReference type="Pfam" id="PF09723">
    <property type="entry name" value="Zn_ribbon_8"/>
    <property type="match status" value="1"/>
</dbReference>
<dbReference type="NCBIfam" id="TIGR02605">
    <property type="entry name" value="CxxC_CxxC_SSSS"/>
    <property type="match status" value="1"/>
</dbReference>
<feature type="region of interest" description="Disordered" evidence="1">
    <location>
        <begin position="51"/>
        <end position="94"/>
    </location>
</feature>
<proteinExistence type="predicted"/>
<reference evidence="3 4" key="1">
    <citation type="submission" date="2023-03" db="EMBL/GenBank/DDBJ databases">
        <authorList>
            <person name="Pearce D."/>
        </authorList>
    </citation>
    <scope>NUCLEOTIDE SEQUENCE [LARGE SCALE GENOMIC DNA]</scope>
    <source>
        <strain evidence="3">Msz</strain>
    </source>
</reference>
<evidence type="ECO:0000313" key="3">
    <source>
        <dbReference type="EMBL" id="CAI8725530.1"/>
    </source>
</evidence>
<name>A0ABM9HW27_9GAMM</name>
<organism evidence="3 4">
    <name type="scientific">Methylocaldum szegediense</name>
    <dbReference type="NCBI Taxonomy" id="73780"/>
    <lineage>
        <taxon>Bacteria</taxon>
        <taxon>Pseudomonadati</taxon>
        <taxon>Pseudomonadota</taxon>
        <taxon>Gammaproteobacteria</taxon>
        <taxon>Methylococcales</taxon>
        <taxon>Methylococcaceae</taxon>
        <taxon>Methylocaldum</taxon>
    </lineage>
</organism>
<dbReference type="Proteomes" id="UP001162030">
    <property type="component" value="Chromosome"/>
</dbReference>
<feature type="domain" description="Putative regulatory protein FmdB zinc ribbon" evidence="2">
    <location>
        <begin position="1"/>
        <end position="42"/>
    </location>
</feature>
<dbReference type="InterPro" id="IPR013429">
    <property type="entry name" value="Regulatory_FmdB_Zinc_ribbon"/>
</dbReference>
<dbReference type="SMART" id="SM00834">
    <property type="entry name" value="CxxC_CXXC_SSSS"/>
    <property type="match status" value="1"/>
</dbReference>
<evidence type="ECO:0000313" key="4">
    <source>
        <dbReference type="Proteomes" id="UP001162030"/>
    </source>
</evidence>